<evidence type="ECO:0000259" key="8">
    <source>
        <dbReference type="PROSITE" id="PS50937"/>
    </source>
</evidence>
<gene>
    <name evidence="9" type="ORF">GGD46_005650</name>
</gene>
<dbReference type="InterPro" id="IPR047057">
    <property type="entry name" value="MerR_fam"/>
</dbReference>
<dbReference type="GO" id="GO:0006979">
    <property type="term" value="P:response to oxidative stress"/>
    <property type="evidence" value="ECO:0007669"/>
    <property type="project" value="InterPro"/>
</dbReference>
<dbReference type="InterPro" id="IPR015358">
    <property type="entry name" value="Tscrpt_reg_MerR_DNA-bd"/>
</dbReference>
<keyword evidence="3" id="KW-0408">Iron</keyword>
<dbReference type="Pfam" id="PF09278">
    <property type="entry name" value="MerR-DNA-bind"/>
    <property type="match status" value="1"/>
</dbReference>
<dbReference type="Gene3D" id="1.10.1660.10">
    <property type="match status" value="1"/>
</dbReference>
<evidence type="ECO:0000256" key="5">
    <source>
        <dbReference type="ARBA" id="ARBA00023015"/>
    </source>
</evidence>
<keyword evidence="6" id="KW-0238">DNA-binding</keyword>
<dbReference type="CDD" id="cd01110">
    <property type="entry name" value="HTH_SoxR"/>
    <property type="match status" value="1"/>
</dbReference>
<dbReference type="RefSeq" id="WP_184709817.1">
    <property type="nucleotide sequence ID" value="NZ_JACHBG010000021.1"/>
</dbReference>
<dbReference type="GO" id="GO:0051537">
    <property type="term" value="F:2 iron, 2 sulfur cluster binding"/>
    <property type="evidence" value="ECO:0007669"/>
    <property type="project" value="UniProtKB-KW"/>
</dbReference>
<evidence type="ECO:0000313" key="9">
    <source>
        <dbReference type="EMBL" id="MBB6488336.1"/>
    </source>
</evidence>
<name>A0A7X0IW85_9HYPH</name>
<proteinExistence type="predicted"/>
<dbReference type="Pfam" id="PF00376">
    <property type="entry name" value="MerR"/>
    <property type="match status" value="1"/>
</dbReference>
<dbReference type="PANTHER" id="PTHR30204:SF0">
    <property type="entry name" value="REDOX-SENSITIVE TRANSCRIPTIONAL ACTIVATOR SOXR"/>
    <property type="match status" value="1"/>
</dbReference>
<dbReference type="AlphaFoldDB" id="A0A7X0IW85"/>
<feature type="domain" description="HTH merR-type" evidence="8">
    <location>
        <begin position="12"/>
        <end position="80"/>
    </location>
</feature>
<dbReference type="InterPro" id="IPR009061">
    <property type="entry name" value="DNA-bd_dom_put_sf"/>
</dbReference>
<dbReference type="Proteomes" id="UP000565576">
    <property type="component" value="Unassembled WGS sequence"/>
</dbReference>
<reference evidence="9 10" key="1">
    <citation type="submission" date="2020-08" db="EMBL/GenBank/DDBJ databases">
        <title>Genomic Encyclopedia of Type Strains, Phase IV (KMG-V): Genome sequencing to study the core and pangenomes of soil and plant-associated prokaryotes.</title>
        <authorList>
            <person name="Whitman W."/>
        </authorList>
    </citation>
    <scope>NUCLEOTIDE SEQUENCE [LARGE SCALE GENOMIC DNA]</scope>
    <source>
        <strain evidence="9 10">SEMIA 4060</strain>
    </source>
</reference>
<dbReference type="InterPro" id="IPR010211">
    <property type="entry name" value="Redox-sen_tscrpt-act_SoxR"/>
</dbReference>
<dbReference type="PROSITE" id="PS50937">
    <property type="entry name" value="HTH_MERR_2"/>
    <property type="match status" value="1"/>
</dbReference>
<evidence type="ECO:0000256" key="7">
    <source>
        <dbReference type="ARBA" id="ARBA00023163"/>
    </source>
</evidence>
<dbReference type="GO" id="GO:0046872">
    <property type="term" value="F:metal ion binding"/>
    <property type="evidence" value="ECO:0007669"/>
    <property type="project" value="UniProtKB-KW"/>
</dbReference>
<evidence type="ECO:0000256" key="4">
    <source>
        <dbReference type="ARBA" id="ARBA00023014"/>
    </source>
</evidence>
<evidence type="ECO:0000256" key="1">
    <source>
        <dbReference type="ARBA" id="ARBA00022714"/>
    </source>
</evidence>
<keyword evidence="5" id="KW-0805">Transcription regulation</keyword>
<dbReference type="PROSITE" id="PS00552">
    <property type="entry name" value="HTH_MERR_1"/>
    <property type="match status" value="1"/>
</dbReference>
<dbReference type="InterPro" id="IPR000551">
    <property type="entry name" value="MerR-type_HTH_dom"/>
</dbReference>
<evidence type="ECO:0000256" key="6">
    <source>
        <dbReference type="ARBA" id="ARBA00023125"/>
    </source>
</evidence>
<dbReference type="GO" id="GO:0003700">
    <property type="term" value="F:DNA-binding transcription factor activity"/>
    <property type="evidence" value="ECO:0007669"/>
    <property type="project" value="InterPro"/>
</dbReference>
<keyword evidence="1" id="KW-0001">2Fe-2S</keyword>
<dbReference type="GO" id="GO:0003677">
    <property type="term" value="F:DNA binding"/>
    <property type="evidence" value="ECO:0007669"/>
    <property type="project" value="UniProtKB-KW"/>
</dbReference>
<sequence>MGKIEPGQFSRLLTVGEVAARSGVAVSALHFYEARGLIESQRSRGNQRRYAREVLRRVAIIKVAQRVGIPLAEVQEALQSLPQGRPLTAADWKMLSARWKDDLDTRIRRLQGLRDQFNGCIGCGCLSMDSCPLRNPWDRLSSEGAGPRLLDPDD</sequence>
<dbReference type="SMART" id="SM00422">
    <property type="entry name" value="HTH_MERR"/>
    <property type="match status" value="1"/>
</dbReference>
<evidence type="ECO:0000313" key="10">
    <source>
        <dbReference type="Proteomes" id="UP000565576"/>
    </source>
</evidence>
<comment type="caution">
    <text evidence="9">The sequence shown here is derived from an EMBL/GenBank/DDBJ whole genome shotgun (WGS) entry which is preliminary data.</text>
</comment>
<dbReference type="EMBL" id="JACHBG010000021">
    <property type="protein sequence ID" value="MBB6488336.1"/>
    <property type="molecule type" value="Genomic_DNA"/>
</dbReference>
<dbReference type="PANTHER" id="PTHR30204">
    <property type="entry name" value="REDOX-CYCLING DRUG-SENSING TRANSCRIPTIONAL ACTIVATOR SOXR"/>
    <property type="match status" value="1"/>
</dbReference>
<keyword evidence="2" id="KW-0479">Metal-binding</keyword>
<organism evidence="9 10">
    <name type="scientific">Rhizobium lusitanum</name>
    <dbReference type="NCBI Taxonomy" id="293958"/>
    <lineage>
        <taxon>Bacteria</taxon>
        <taxon>Pseudomonadati</taxon>
        <taxon>Pseudomonadota</taxon>
        <taxon>Alphaproteobacteria</taxon>
        <taxon>Hyphomicrobiales</taxon>
        <taxon>Rhizobiaceae</taxon>
        <taxon>Rhizobium/Agrobacterium group</taxon>
        <taxon>Rhizobium</taxon>
    </lineage>
</organism>
<dbReference type="PRINTS" id="PR00040">
    <property type="entry name" value="HTHMERR"/>
</dbReference>
<protein>
    <submittedName>
        <fullName evidence="9">MerR family redox-sensitive transcriptional activator SoxR</fullName>
    </submittedName>
</protein>
<keyword evidence="4" id="KW-0411">Iron-sulfur</keyword>
<dbReference type="SUPFAM" id="SSF46955">
    <property type="entry name" value="Putative DNA-binding domain"/>
    <property type="match status" value="1"/>
</dbReference>
<evidence type="ECO:0000256" key="3">
    <source>
        <dbReference type="ARBA" id="ARBA00023004"/>
    </source>
</evidence>
<accession>A0A7X0IW85</accession>
<keyword evidence="7" id="KW-0804">Transcription</keyword>
<dbReference type="NCBIfam" id="TIGR01950">
    <property type="entry name" value="SoxR"/>
    <property type="match status" value="1"/>
</dbReference>
<evidence type="ECO:0000256" key="2">
    <source>
        <dbReference type="ARBA" id="ARBA00022723"/>
    </source>
</evidence>